<dbReference type="EC" id="3.1.3.18" evidence="4"/>
<dbReference type="PANTHER" id="PTHR43434:SF1">
    <property type="entry name" value="PHOSPHOGLYCOLATE PHOSPHATASE"/>
    <property type="match status" value="1"/>
</dbReference>
<organism evidence="6 7">
    <name type="scientific">Oceanidesulfovibrio marinus</name>
    <dbReference type="NCBI Taxonomy" id="370038"/>
    <lineage>
        <taxon>Bacteria</taxon>
        <taxon>Pseudomonadati</taxon>
        <taxon>Thermodesulfobacteriota</taxon>
        <taxon>Desulfovibrionia</taxon>
        <taxon>Desulfovibrionales</taxon>
        <taxon>Desulfovibrionaceae</taxon>
        <taxon>Oceanidesulfovibrio</taxon>
    </lineage>
</organism>
<dbReference type="GO" id="GO:0005829">
    <property type="term" value="C:cytosol"/>
    <property type="evidence" value="ECO:0007669"/>
    <property type="project" value="TreeGrafter"/>
</dbReference>
<comment type="pathway">
    <text evidence="2">Organic acid metabolism; glycolate biosynthesis; glycolate from 2-phosphoglycolate: step 1/1.</text>
</comment>
<dbReference type="RefSeq" id="WP_144305607.1">
    <property type="nucleotide sequence ID" value="NZ_CP039543.1"/>
</dbReference>
<sequence>MHLTLRNRPGHGNTFHPPGALKGLIFDCDGVLLDTLESNRIYYNAILEKLGLGSMAPEQLAYVHSHTAKESLEHIVPEDMRHRIPEALKQVVYARDILPYQKPMPLLREAMDFCKAAGLKMAVATNRFNTMDRVVQMFNLEQYFSHVMTARNTRAKPNPDPITHILHQWNVKPQEVAFVGDTDVDQLTARRAGVLFWAFGDESLLADAHIRDYRHFMDQLSRVLPACGCRYGK</sequence>
<dbReference type="InterPro" id="IPR050155">
    <property type="entry name" value="HAD-like_hydrolase_sf"/>
</dbReference>
<dbReference type="AlphaFoldDB" id="A0A6P1ZIB3"/>
<evidence type="ECO:0000256" key="1">
    <source>
        <dbReference type="ARBA" id="ARBA00000830"/>
    </source>
</evidence>
<protein>
    <recommendedName>
        <fullName evidence="4">phosphoglycolate phosphatase</fullName>
        <ecNumber evidence="4">3.1.3.18</ecNumber>
    </recommendedName>
</protein>
<dbReference type="PRINTS" id="PR00413">
    <property type="entry name" value="HADHALOGNASE"/>
</dbReference>
<dbReference type="Gene3D" id="1.10.150.240">
    <property type="entry name" value="Putative phosphatase, domain 2"/>
    <property type="match status" value="1"/>
</dbReference>
<dbReference type="Proteomes" id="UP000434052">
    <property type="component" value="Unassembled WGS sequence"/>
</dbReference>
<dbReference type="PANTHER" id="PTHR43434">
    <property type="entry name" value="PHOSPHOGLYCOLATE PHOSPHATASE"/>
    <property type="match status" value="1"/>
</dbReference>
<proteinExistence type="inferred from homology"/>
<dbReference type="Pfam" id="PF13419">
    <property type="entry name" value="HAD_2"/>
    <property type="match status" value="1"/>
</dbReference>
<dbReference type="GO" id="GO:0006281">
    <property type="term" value="P:DNA repair"/>
    <property type="evidence" value="ECO:0007669"/>
    <property type="project" value="TreeGrafter"/>
</dbReference>
<dbReference type="NCBIfam" id="TIGR01549">
    <property type="entry name" value="HAD-SF-IA-v1"/>
    <property type="match status" value="1"/>
</dbReference>
<evidence type="ECO:0000256" key="3">
    <source>
        <dbReference type="ARBA" id="ARBA00006171"/>
    </source>
</evidence>
<comment type="catalytic activity">
    <reaction evidence="1">
        <text>2-phosphoglycolate + H2O = glycolate + phosphate</text>
        <dbReference type="Rhea" id="RHEA:14369"/>
        <dbReference type="ChEBI" id="CHEBI:15377"/>
        <dbReference type="ChEBI" id="CHEBI:29805"/>
        <dbReference type="ChEBI" id="CHEBI:43474"/>
        <dbReference type="ChEBI" id="CHEBI:58033"/>
        <dbReference type="EC" id="3.1.3.18"/>
    </reaction>
</comment>
<evidence type="ECO:0000313" key="7">
    <source>
        <dbReference type="Proteomes" id="UP000434052"/>
    </source>
</evidence>
<dbReference type="InterPro" id="IPR023198">
    <property type="entry name" value="PGP-like_dom2"/>
</dbReference>
<dbReference type="Proteomes" id="UP000503251">
    <property type="component" value="Chromosome"/>
</dbReference>
<dbReference type="InterPro" id="IPR041492">
    <property type="entry name" value="HAD_2"/>
</dbReference>
<evidence type="ECO:0000256" key="2">
    <source>
        <dbReference type="ARBA" id="ARBA00004818"/>
    </source>
</evidence>
<evidence type="ECO:0000313" key="6">
    <source>
        <dbReference type="EMBL" id="TVM33386.1"/>
    </source>
</evidence>
<evidence type="ECO:0000256" key="4">
    <source>
        <dbReference type="ARBA" id="ARBA00013078"/>
    </source>
</evidence>
<dbReference type="SUPFAM" id="SSF56784">
    <property type="entry name" value="HAD-like"/>
    <property type="match status" value="1"/>
</dbReference>
<dbReference type="SFLD" id="SFLDG01129">
    <property type="entry name" value="C1.5:_HAD__Beta-PGM__Phosphata"/>
    <property type="match status" value="1"/>
</dbReference>
<accession>A0A6P1ZIB3</accession>
<evidence type="ECO:0000313" key="5">
    <source>
        <dbReference type="EMBL" id="QJT07886.1"/>
    </source>
</evidence>
<dbReference type="GO" id="GO:0008967">
    <property type="term" value="F:phosphoglycolate phosphatase activity"/>
    <property type="evidence" value="ECO:0007669"/>
    <property type="project" value="UniProtKB-EC"/>
</dbReference>
<dbReference type="EMBL" id="CP039543">
    <property type="protein sequence ID" value="QJT07886.1"/>
    <property type="molecule type" value="Genomic_DNA"/>
</dbReference>
<dbReference type="InterPro" id="IPR006439">
    <property type="entry name" value="HAD-SF_hydro_IA"/>
</dbReference>
<evidence type="ECO:0000313" key="8">
    <source>
        <dbReference type="Proteomes" id="UP000503251"/>
    </source>
</evidence>
<dbReference type="InterPro" id="IPR036412">
    <property type="entry name" value="HAD-like_sf"/>
</dbReference>
<gene>
    <name evidence="6" type="ORF">DQK91_12025</name>
    <name evidence="5" type="ORF">E8L03_02620</name>
</gene>
<reference evidence="5 8" key="2">
    <citation type="submission" date="2019-04" db="EMBL/GenBank/DDBJ databases">
        <title>Isolation and culture of sulfate reducing bacteria from the cold seep of the South China Sea.</title>
        <authorList>
            <person name="Sun C."/>
            <person name="Liu R."/>
        </authorList>
    </citation>
    <scope>NUCLEOTIDE SEQUENCE [LARGE SCALE GENOMIC DNA]</scope>
    <source>
        <strain evidence="5 8">CS1</strain>
    </source>
</reference>
<dbReference type="OrthoDB" id="9793014at2"/>
<dbReference type="EMBL" id="QMIF01000007">
    <property type="protein sequence ID" value="TVM33386.1"/>
    <property type="molecule type" value="Genomic_DNA"/>
</dbReference>
<dbReference type="Gene3D" id="3.40.50.1000">
    <property type="entry name" value="HAD superfamily/HAD-like"/>
    <property type="match status" value="1"/>
</dbReference>
<dbReference type="InterPro" id="IPR023214">
    <property type="entry name" value="HAD_sf"/>
</dbReference>
<name>A0A6P1ZIB3_9BACT</name>
<keyword evidence="8" id="KW-1185">Reference proteome</keyword>
<dbReference type="SFLD" id="SFLDS00003">
    <property type="entry name" value="Haloacid_Dehalogenase"/>
    <property type="match status" value="1"/>
</dbReference>
<comment type="similarity">
    <text evidence="3">Belongs to the HAD-like hydrolase superfamily. CbbY/CbbZ/Gph/YieH family.</text>
</comment>
<keyword evidence="6" id="KW-0378">Hydrolase</keyword>
<reference evidence="6 7" key="1">
    <citation type="submission" date="2018-06" db="EMBL/GenBank/DDBJ databases">
        <title>Complete genome of Desulfovibrio marinus P48SEP.</title>
        <authorList>
            <person name="Crispim J.S."/>
            <person name="Vidigal P.M.P."/>
            <person name="Silva L.C.F."/>
            <person name="Araujo L.C."/>
            <person name="Laguardia C.N."/>
            <person name="Dias R.S."/>
            <person name="Sousa M.P."/>
            <person name="Paula S.O."/>
            <person name="Silva C."/>
        </authorList>
    </citation>
    <scope>NUCLEOTIDE SEQUENCE [LARGE SCALE GENOMIC DNA]</scope>
    <source>
        <strain evidence="6 7">P48SEP</strain>
    </source>
</reference>